<proteinExistence type="predicted"/>
<dbReference type="Proteomes" id="UP000584931">
    <property type="component" value="Unassembled WGS sequence"/>
</dbReference>
<evidence type="ECO:0000313" key="2">
    <source>
        <dbReference type="Proteomes" id="UP000584931"/>
    </source>
</evidence>
<sequence>MVSDRRGKRRRRHRGARPYLVRQDDRVSTVRAALARMPVRWGPGELEELAGLVRIWQAFRAGPC</sequence>
<dbReference type="AlphaFoldDB" id="A0A7Z0BKF2"/>
<dbReference type="EMBL" id="JACCHL010000001">
    <property type="protein sequence ID" value="NYH53100.1"/>
    <property type="molecule type" value="Genomic_DNA"/>
</dbReference>
<gene>
    <name evidence="1" type="ORF">HNR06_002689</name>
</gene>
<evidence type="ECO:0000313" key="1">
    <source>
        <dbReference type="EMBL" id="NYH53100.1"/>
    </source>
</evidence>
<reference evidence="1 2" key="1">
    <citation type="submission" date="2020-07" db="EMBL/GenBank/DDBJ databases">
        <title>Sequencing the genomes of 1000 actinobacteria strains.</title>
        <authorList>
            <person name="Klenk H.-P."/>
        </authorList>
    </citation>
    <scope>NUCLEOTIDE SEQUENCE [LARGE SCALE GENOMIC DNA]</scope>
    <source>
        <strain evidence="1 2">DSM 45278</strain>
    </source>
</reference>
<comment type="caution">
    <text evidence="1">The sequence shown here is derived from an EMBL/GenBank/DDBJ whole genome shotgun (WGS) entry which is preliminary data.</text>
</comment>
<name>A0A7Z0BKF2_9ACTN</name>
<accession>A0A7Z0BKF2</accession>
<protein>
    <submittedName>
        <fullName evidence="1">Uncharacterized protein</fullName>
    </submittedName>
</protein>
<organism evidence="1 2">
    <name type="scientific">Nocardiopsis sinuspersici</name>
    <dbReference type="NCBI Taxonomy" id="501010"/>
    <lineage>
        <taxon>Bacteria</taxon>
        <taxon>Bacillati</taxon>
        <taxon>Actinomycetota</taxon>
        <taxon>Actinomycetes</taxon>
        <taxon>Streptosporangiales</taxon>
        <taxon>Nocardiopsidaceae</taxon>
        <taxon>Nocardiopsis</taxon>
    </lineage>
</organism>